<evidence type="ECO:0000259" key="1">
    <source>
        <dbReference type="PROSITE" id="PS51186"/>
    </source>
</evidence>
<protein>
    <submittedName>
        <fullName evidence="2">GNAT superfamily N-acetyltransferase</fullName>
    </submittedName>
</protein>
<proteinExistence type="predicted"/>
<dbReference type="RefSeq" id="WP_028391630.1">
    <property type="nucleotide sequence ID" value="NZ_JACJHX010000007.1"/>
</dbReference>
<reference evidence="2 3" key="1">
    <citation type="submission" date="2020-08" db="EMBL/GenBank/DDBJ databases">
        <title>Genomic Encyclopedia of Type Strains, Phase IV (KMG-IV): sequencing the most valuable type-strain genomes for metagenomic binning, comparative biology and taxonomic classification.</title>
        <authorList>
            <person name="Goeker M."/>
        </authorList>
    </citation>
    <scope>NUCLEOTIDE SEQUENCE [LARGE SCALE GENOMIC DNA]</scope>
    <source>
        <strain evidence="2 3">DSM 105481</strain>
    </source>
</reference>
<keyword evidence="3" id="KW-1185">Reference proteome</keyword>
<dbReference type="SUPFAM" id="SSF55729">
    <property type="entry name" value="Acyl-CoA N-acyltransferases (Nat)"/>
    <property type="match status" value="1"/>
</dbReference>
<dbReference type="InterPro" id="IPR000182">
    <property type="entry name" value="GNAT_dom"/>
</dbReference>
<gene>
    <name evidence="2" type="ORF">HNP81_002577</name>
</gene>
<dbReference type="PROSITE" id="PS51186">
    <property type="entry name" value="GNAT"/>
    <property type="match status" value="1"/>
</dbReference>
<dbReference type="CDD" id="cd04301">
    <property type="entry name" value="NAT_SF"/>
    <property type="match status" value="1"/>
</dbReference>
<evidence type="ECO:0000313" key="3">
    <source>
        <dbReference type="Proteomes" id="UP000626697"/>
    </source>
</evidence>
<evidence type="ECO:0000313" key="2">
    <source>
        <dbReference type="EMBL" id="MBA9027287.1"/>
    </source>
</evidence>
<name>A0ABR6CQH1_9BACI</name>
<sequence>MLKVEIRRPRIEDIKELNSFFRIVITDTFIKEGLGEKLNDINDEVEVKEKYLESDFESNGEKRYFLIALDGDKIIGSIEYGPASDLICNCTNNTFRELNEIGTVFVQPDYQRMGVGNLLLNTMYFTLQSKGIEEFCLDSGYISAQKIWKKKFGDPNYLLKDYWGKGFDHMIWRIKIRLLLNNGFRDIFD</sequence>
<organism evidence="2 3">
    <name type="scientific">Peribacillus huizhouensis</name>
    <dbReference type="NCBI Taxonomy" id="1501239"/>
    <lineage>
        <taxon>Bacteria</taxon>
        <taxon>Bacillati</taxon>
        <taxon>Bacillota</taxon>
        <taxon>Bacilli</taxon>
        <taxon>Bacillales</taxon>
        <taxon>Bacillaceae</taxon>
        <taxon>Peribacillus</taxon>
    </lineage>
</organism>
<dbReference type="InterPro" id="IPR016181">
    <property type="entry name" value="Acyl_CoA_acyltransferase"/>
</dbReference>
<feature type="domain" description="N-acetyltransferase" evidence="1">
    <location>
        <begin position="4"/>
        <end position="177"/>
    </location>
</feature>
<dbReference type="Proteomes" id="UP000626697">
    <property type="component" value="Unassembled WGS sequence"/>
</dbReference>
<dbReference type="Pfam" id="PF00583">
    <property type="entry name" value="Acetyltransf_1"/>
    <property type="match status" value="1"/>
</dbReference>
<comment type="caution">
    <text evidence="2">The sequence shown here is derived from an EMBL/GenBank/DDBJ whole genome shotgun (WGS) entry which is preliminary data.</text>
</comment>
<dbReference type="Gene3D" id="3.40.630.30">
    <property type="match status" value="1"/>
</dbReference>
<dbReference type="EMBL" id="JACJHX010000007">
    <property type="protein sequence ID" value="MBA9027287.1"/>
    <property type="molecule type" value="Genomic_DNA"/>
</dbReference>
<accession>A0ABR6CQH1</accession>